<dbReference type="InterPro" id="IPR001623">
    <property type="entry name" value="DnaJ_domain"/>
</dbReference>
<dbReference type="Gene3D" id="1.10.287.110">
    <property type="entry name" value="DnaJ domain"/>
    <property type="match status" value="1"/>
</dbReference>
<evidence type="ECO:0000256" key="2">
    <source>
        <dbReference type="SAM" id="MobiDB-lite"/>
    </source>
</evidence>
<organism evidence="3 4">
    <name type="scientific">Cyclospora cayetanensis</name>
    <dbReference type="NCBI Taxonomy" id="88456"/>
    <lineage>
        <taxon>Eukaryota</taxon>
        <taxon>Sar</taxon>
        <taxon>Alveolata</taxon>
        <taxon>Apicomplexa</taxon>
        <taxon>Conoidasida</taxon>
        <taxon>Coccidia</taxon>
        <taxon>Eucoccidiorida</taxon>
        <taxon>Eimeriorina</taxon>
        <taxon>Eimeriidae</taxon>
        <taxon>Cyclospora</taxon>
    </lineage>
</organism>
<sequence length="618" mass="67101">MRLMQASCSAEVKEEERHPAAAWGETFNAHCYYSSAAKTLAAALAALLLDRRAVQLPTHQSVPTIQLPTAIFPVQHEVQRSKFAYQLRKGSHGHLAVGAARWQTAFKTLRVRVCPPRRHRMKKHTATMDKASCMQLRACNKNTQSHKQARLQQQRGLTRAHCQTDGQRGGVKLLYAAGTVLGAVRESFQVSKEPFAATAPSTVQGAATAGACVVNYTPCRLLKCGRHSPSQPMHCRYADAVLMHTFYDFQAPSSDCAAVHLGGKDCRLITSKHRRGCLLQLQWSADAAAAAAEGGREELPALLRGWKARIRCGKDHVFLRTYRELKEGLWCSLCLASSFFTPGARLRALSRDRELEQAIREKQQQLLQEARQQMAKTAAAAAAAAAARATLPPSYKPHRVQQPRTPAAPQAAHAAAATEAYCKRLALQDVREFQQQQLKQQHSGNNSNSSTSGKKCLTEEQALAAGSLGGAEALRIVQRRYRVLALQVHPDKNPHPLAAEAMHLLTAALQEATILFRRASRGAAPPAGSVRDGSPEPKEGSTIKTAIDAQAGLIHTDKAALFRHPFHAPTYFTPSSPAHGHTQPSRSNTCETLANCMPAAGAGGSLKGSDAIKGKEQE</sequence>
<dbReference type="GeneID" id="113146831"/>
<evidence type="ECO:0000256" key="1">
    <source>
        <dbReference type="SAM" id="Coils"/>
    </source>
</evidence>
<feature type="region of interest" description="Disordered" evidence="2">
    <location>
        <begin position="522"/>
        <end position="541"/>
    </location>
</feature>
<keyword evidence="1" id="KW-0175">Coiled coil</keyword>
<evidence type="ECO:0000313" key="4">
    <source>
        <dbReference type="RefSeq" id="XP_026191133.1"/>
    </source>
</evidence>
<gene>
    <name evidence="4" type="primary">LOC113146831</name>
</gene>
<accession>A0A6P6RTI6</accession>
<evidence type="ECO:0000313" key="3">
    <source>
        <dbReference type="Proteomes" id="UP000515125"/>
    </source>
</evidence>
<dbReference type="CDD" id="cd06257">
    <property type="entry name" value="DnaJ"/>
    <property type="match status" value="1"/>
</dbReference>
<dbReference type="SUPFAM" id="SSF46565">
    <property type="entry name" value="Chaperone J-domain"/>
    <property type="match status" value="1"/>
</dbReference>
<dbReference type="RefSeq" id="XP_026191133.1">
    <property type="nucleotide sequence ID" value="XM_026335348.1"/>
</dbReference>
<name>A0A6P6RTI6_9EIME</name>
<proteinExistence type="predicted"/>
<reference evidence="4" key="1">
    <citation type="submission" date="2025-08" db="UniProtKB">
        <authorList>
            <consortium name="RefSeq"/>
        </authorList>
    </citation>
    <scope>IDENTIFICATION</scope>
</reference>
<dbReference type="OrthoDB" id="349242at2759"/>
<feature type="coiled-coil region" evidence="1">
    <location>
        <begin position="352"/>
        <end position="380"/>
    </location>
</feature>
<dbReference type="AlphaFoldDB" id="A0A6P6RTI6"/>
<keyword evidence="3" id="KW-1185">Reference proteome</keyword>
<protein>
    <submittedName>
        <fullName evidence="4">Uncharacterized protein LOC113146831</fullName>
    </submittedName>
</protein>
<dbReference type="InterPro" id="IPR036869">
    <property type="entry name" value="J_dom_sf"/>
</dbReference>
<dbReference type="Proteomes" id="UP000515125">
    <property type="component" value="Unplaced"/>
</dbReference>